<proteinExistence type="predicted"/>
<sequence length="312" mass="35092">MAERRRRRKSWWWPIIESEPEPEPTPSPTLSLFSNSLADVSVMMECGGREKQRDLQYVQEYRPENGDIKHLRILLYGPVGGGKSSFINSVSTVMRGRTTIPAAASATTSDTSFTRQYKTHKIRKGRGNPKTFYPFVFNDMMGLEEGSDSGVRAGDIKLAMKGHVIEDHKFNPACPLSDEDPGYNQTPSPDDRVHVLVCVISANSSEIKEPILQKMSSIRETARDLGIPQMAIVTNIDTACGEIEKDLKNVYKSKHLRKKMKDFSSAVGIPMNCICPVKNYSDEIEIDDDLDSLILSARRLMIHFGDDFIEDM</sequence>
<dbReference type="PANTHER" id="PTHR14241:SF1">
    <property type="entry name" value="INTERFERON-INDUCED PROTEIN 44-RELATED"/>
    <property type="match status" value="1"/>
</dbReference>
<dbReference type="Gene3D" id="3.40.50.300">
    <property type="entry name" value="P-loop containing nucleotide triphosphate hydrolases"/>
    <property type="match status" value="1"/>
</dbReference>
<dbReference type="InterPro" id="IPR027417">
    <property type="entry name" value="P-loop_NTPase"/>
</dbReference>
<dbReference type="Proteomes" id="UP001279410">
    <property type="component" value="Unassembled WGS sequence"/>
</dbReference>
<comment type="caution">
    <text evidence="1">The sequence shown here is derived from an EMBL/GenBank/DDBJ whole genome shotgun (WGS) entry which is preliminary data.</text>
</comment>
<keyword evidence="2" id="KW-1185">Reference proteome</keyword>
<reference evidence="1" key="1">
    <citation type="submission" date="2022-08" db="EMBL/GenBank/DDBJ databases">
        <title>Genome sequencing of akame (Lates japonicus).</title>
        <authorList>
            <person name="Hashiguchi Y."/>
            <person name="Takahashi H."/>
        </authorList>
    </citation>
    <scope>NUCLEOTIDE SEQUENCE</scope>
    <source>
        <strain evidence="1">Kochi</strain>
    </source>
</reference>
<protein>
    <submittedName>
        <fullName evidence="1">Interferon-induced protein 44-like protein</fullName>
    </submittedName>
</protein>
<dbReference type="EMBL" id="BRZM01000166">
    <property type="protein sequence ID" value="GLD69040.1"/>
    <property type="molecule type" value="Genomic_DNA"/>
</dbReference>
<dbReference type="SUPFAM" id="SSF52540">
    <property type="entry name" value="P-loop containing nucleoside triphosphate hydrolases"/>
    <property type="match status" value="1"/>
</dbReference>
<evidence type="ECO:0000313" key="1">
    <source>
        <dbReference type="EMBL" id="GLD69040.1"/>
    </source>
</evidence>
<organism evidence="1 2">
    <name type="scientific">Lates japonicus</name>
    <name type="common">Japanese lates</name>
    <dbReference type="NCBI Taxonomy" id="270547"/>
    <lineage>
        <taxon>Eukaryota</taxon>
        <taxon>Metazoa</taxon>
        <taxon>Chordata</taxon>
        <taxon>Craniata</taxon>
        <taxon>Vertebrata</taxon>
        <taxon>Euteleostomi</taxon>
        <taxon>Actinopterygii</taxon>
        <taxon>Neopterygii</taxon>
        <taxon>Teleostei</taxon>
        <taxon>Neoteleostei</taxon>
        <taxon>Acanthomorphata</taxon>
        <taxon>Carangaria</taxon>
        <taxon>Carangaria incertae sedis</taxon>
        <taxon>Centropomidae</taxon>
        <taxon>Lates</taxon>
    </lineage>
</organism>
<dbReference type="PANTHER" id="PTHR14241">
    <property type="entry name" value="INTERFERON-INDUCED PROTEIN 44"/>
    <property type="match status" value="1"/>
</dbReference>
<accession>A0AAD3NAU6</accession>
<dbReference type="CDD" id="cd00882">
    <property type="entry name" value="Ras_like_GTPase"/>
    <property type="match status" value="1"/>
</dbReference>
<evidence type="ECO:0000313" key="2">
    <source>
        <dbReference type="Proteomes" id="UP001279410"/>
    </source>
</evidence>
<gene>
    <name evidence="1" type="ORF">AKAME5_002035300</name>
</gene>
<dbReference type="AlphaFoldDB" id="A0AAD3NAU6"/>
<dbReference type="GO" id="GO:0006955">
    <property type="term" value="P:immune response"/>
    <property type="evidence" value="ECO:0007669"/>
    <property type="project" value="TreeGrafter"/>
</dbReference>
<name>A0AAD3NAU6_LATJO</name>